<dbReference type="Pfam" id="PF00847">
    <property type="entry name" value="AP2"/>
    <property type="match status" value="1"/>
</dbReference>
<protein>
    <recommendedName>
        <fullName evidence="9">AP2/ERF domain-containing protein</fullName>
    </recommendedName>
</protein>
<feature type="compositionally biased region" description="Low complexity" evidence="8">
    <location>
        <begin position="220"/>
        <end position="230"/>
    </location>
</feature>
<dbReference type="Proteomes" id="UP001396334">
    <property type="component" value="Unassembled WGS sequence"/>
</dbReference>
<evidence type="ECO:0000256" key="6">
    <source>
        <dbReference type="ARBA" id="ARBA00023242"/>
    </source>
</evidence>
<dbReference type="PANTHER" id="PTHR31839:SF85">
    <property type="entry name" value="AP2_ERF DOMAIN-CONTAINING PROTEIN"/>
    <property type="match status" value="1"/>
</dbReference>
<evidence type="ECO:0000256" key="7">
    <source>
        <dbReference type="ARBA" id="ARBA00024343"/>
    </source>
</evidence>
<keyword evidence="5" id="KW-0804">Transcription</keyword>
<dbReference type="SUPFAM" id="SSF54171">
    <property type="entry name" value="DNA-binding domain"/>
    <property type="match status" value="1"/>
</dbReference>
<dbReference type="CDD" id="cd00018">
    <property type="entry name" value="AP2"/>
    <property type="match status" value="1"/>
</dbReference>
<accession>A0ABR2TRE2</accession>
<evidence type="ECO:0000256" key="8">
    <source>
        <dbReference type="SAM" id="MobiDB-lite"/>
    </source>
</evidence>
<evidence type="ECO:0000256" key="4">
    <source>
        <dbReference type="ARBA" id="ARBA00023159"/>
    </source>
</evidence>
<gene>
    <name evidence="10" type="ORF">V6N11_015013</name>
    <name evidence="11" type="ORF">V6N11_015020</name>
</gene>
<dbReference type="SMART" id="SM00380">
    <property type="entry name" value="AP2"/>
    <property type="match status" value="1"/>
</dbReference>
<evidence type="ECO:0000313" key="10">
    <source>
        <dbReference type="EMBL" id="KAK9039827.1"/>
    </source>
</evidence>
<feature type="region of interest" description="Disordered" evidence="8">
    <location>
        <begin position="1"/>
        <end position="97"/>
    </location>
</feature>
<feature type="compositionally biased region" description="Low complexity" evidence="8">
    <location>
        <begin position="35"/>
        <end position="48"/>
    </location>
</feature>
<dbReference type="EMBL" id="JBBPBN010000004">
    <property type="protein sequence ID" value="KAK9039834.1"/>
    <property type="molecule type" value="Genomic_DNA"/>
</dbReference>
<evidence type="ECO:0000256" key="2">
    <source>
        <dbReference type="ARBA" id="ARBA00023015"/>
    </source>
</evidence>
<dbReference type="PROSITE" id="PS51032">
    <property type="entry name" value="AP2_ERF"/>
    <property type="match status" value="1"/>
</dbReference>
<proteinExistence type="inferred from homology"/>
<keyword evidence="12" id="KW-1185">Reference proteome</keyword>
<feature type="compositionally biased region" description="Polar residues" evidence="8">
    <location>
        <begin position="181"/>
        <end position="194"/>
    </location>
</feature>
<evidence type="ECO:0000259" key="9">
    <source>
        <dbReference type="PROSITE" id="PS51032"/>
    </source>
</evidence>
<feature type="region of interest" description="Disordered" evidence="8">
    <location>
        <begin position="217"/>
        <end position="246"/>
    </location>
</feature>
<keyword evidence="3" id="KW-0238">DNA-binding</keyword>
<dbReference type="InterPro" id="IPR045277">
    <property type="entry name" value="DRE1A-I"/>
</dbReference>
<dbReference type="InterPro" id="IPR001471">
    <property type="entry name" value="AP2/ERF_dom"/>
</dbReference>
<dbReference type="EMBL" id="JBBPBN010000004">
    <property type="protein sequence ID" value="KAK9039827.1"/>
    <property type="molecule type" value="Genomic_DNA"/>
</dbReference>
<dbReference type="InterPro" id="IPR036955">
    <property type="entry name" value="AP2/ERF_dom_sf"/>
</dbReference>
<comment type="caution">
    <text evidence="11">The sequence shown here is derived from an EMBL/GenBank/DDBJ whole genome shotgun (WGS) entry which is preliminary data.</text>
</comment>
<organism evidence="11 12">
    <name type="scientific">Hibiscus sabdariffa</name>
    <name type="common">roselle</name>
    <dbReference type="NCBI Taxonomy" id="183260"/>
    <lineage>
        <taxon>Eukaryota</taxon>
        <taxon>Viridiplantae</taxon>
        <taxon>Streptophyta</taxon>
        <taxon>Embryophyta</taxon>
        <taxon>Tracheophyta</taxon>
        <taxon>Spermatophyta</taxon>
        <taxon>Magnoliopsida</taxon>
        <taxon>eudicotyledons</taxon>
        <taxon>Gunneridae</taxon>
        <taxon>Pentapetalae</taxon>
        <taxon>rosids</taxon>
        <taxon>malvids</taxon>
        <taxon>Malvales</taxon>
        <taxon>Malvaceae</taxon>
        <taxon>Malvoideae</taxon>
        <taxon>Hibiscus</taxon>
    </lineage>
</organism>
<reference evidence="11 12" key="1">
    <citation type="journal article" date="2024" name="G3 (Bethesda)">
        <title>Genome assembly of Hibiscus sabdariffa L. provides insights into metabolisms of medicinal natural products.</title>
        <authorList>
            <person name="Kim T."/>
        </authorList>
    </citation>
    <scope>NUCLEOTIDE SEQUENCE [LARGE SCALE GENOMIC DNA]</scope>
    <source>
        <strain evidence="11">TK-2024</strain>
        <tissue evidence="11">Old leaves</tissue>
    </source>
</reference>
<evidence type="ECO:0000256" key="1">
    <source>
        <dbReference type="ARBA" id="ARBA00004123"/>
    </source>
</evidence>
<comment type="similarity">
    <text evidence="7">Belongs to the AP2/ERF transcription factor family. ERF subfamily.</text>
</comment>
<keyword evidence="6" id="KW-0539">Nucleus</keyword>
<evidence type="ECO:0000256" key="3">
    <source>
        <dbReference type="ARBA" id="ARBA00023125"/>
    </source>
</evidence>
<feature type="compositionally biased region" description="Pro residues" evidence="8">
    <location>
        <begin position="12"/>
        <end position="21"/>
    </location>
</feature>
<feature type="domain" description="AP2/ERF" evidence="9">
    <location>
        <begin position="82"/>
        <end position="138"/>
    </location>
</feature>
<sequence length="246" mass="26244">MADPSTNEPPKVQLPPTPTPLQIPEQQDQPPKPVQSPATTSTSTSPHPHQLPQSDQSPTLAVPTPVLSPGGNPTSARKHQGTYRGVRSRSGKWVSEIREPRKTTRMWLGTYPTPEMAATAYDVAAIAPKGPNTDLNFPDMIPLYPQAASTSATDIRAAAAAAAARLTKRTSKDEDKPGNEGTPSTPGTQPSGSGQEYIDEEELLNFPNLMVDMAGGMLVSPPSWINSPPSDDSPDNSDAESLWTYP</sequence>
<keyword evidence="2" id="KW-0805">Transcription regulation</keyword>
<feature type="region of interest" description="Disordered" evidence="8">
    <location>
        <begin position="150"/>
        <end position="204"/>
    </location>
</feature>
<keyword evidence="4" id="KW-0010">Activator</keyword>
<feature type="compositionally biased region" description="Low complexity" evidence="8">
    <location>
        <begin position="150"/>
        <end position="165"/>
    </location>
</feature>
<evidence type="ECO:0000313" key="12">
    <source>
        <dbReference type="Proteomes" id="UP001396334"/>
    </source>
</evidence>
<comment type="subcellular location">
    <subcellularLocation>
        <location evidence="1">Nucleus</location>
    </subcellularLocation>
</comment>
<dbReference type="Gene3D" id="3.30.730.10">
    <property type="entry name" value="AP2/ERF domain"/>
    <property type="match status" value="1"/>
</dbReference>
<evidence type="ECO:0000256" key="5">
    <source>
        <dbReference type="ARBA" id="ARBA00023163"/>
    </source>
</evidence>
<feature type="compositionally biased region" description="Basic residues" evidence="8">
    <location>
        <begin position="76"/>
        <end position="90"/>
    </location>
</feature>
<evidence type="ECO:0000313" key="11">
    <source>
        <dbReference type="EMBL" id="KAK9039834.1"/>
    </source>
</evidence>
<dbReference type="InterPro" id="IPR016177">
    <property type="entry name" value="DNA-bd_dom_sf"/>
</dbReference>
<dbReference type="PANTHER" id="PTHR31839">
    <property type="entry name" value="DEHYDRATION-RESPONSIVE ELEMENT-BINDING PROTEIN 1D"/>
    <property type="match status" value="1"/>
</dbReference>
<name>A0ABR2TRE2_9ROSI</name>